<accession>A0A4Q7IN91</accession>
<reference evidence="2 3" key="1">
    <citation type="submission" date="2018-01" db="EMBL/GenBank/DDBJ databases">
        <title>Co-occurrence of chitin degradation, pigmentation and bioactivity in marine Pseudoalteromonas.</title>
        <authorList>
            <person name="Paulsen S."/>
            <person name="Gram L."/>
            <person name="Machado H."/>
        </authorList>
    </citation>
    <scope>NUCLEOTIDE SEQUENCE [LARGE SCALE GENOMIC DNA]</scope>
    <source>
        <strain evidence="2 3">S3898</strain>
    </source>
</reference>
<dbReference type="EMBL" id="PPSX01000041">
    <property type="protein sequence ID" value="RZQ52846.1"/>
    <property type="molecule type" value="Genomic_DNA"/>
</dbReference>
<organism evidence="2 3">
    <name type="scientific">Pseudoalteromonas phenolica</name>
    <dbReference type="NCBI Taxonomy" id="161398"/>
    <lineage>
        <taxon>Bacteria</taxon>
        <taxon>Pseudomonadati</taxon>
        <taxon>Pseudomonadota</taxon>
        <taxon>Gammaproteobacteria</taxon>
        <taxon>Alteromonadales</taxon>
        <taxon>Pseudoalteromonadaceae</taxon>
        <taxon>Pseudoalteromonas</taxon>
    </lineage>
</organism>
<dbReference type="AlphaFoldDB" id="A0A4Q7IN91"/>
<evidence type="ECO:0000259" key="1">
    <source>
        <dbReference type="Pfam" id="PF12706"/>
    </source>
</evidence>
<dbReference type="RefSeq" id="WP_130255756.1">
    <property type="nucleotide sequence ID" value="NZ_PPSX01000041.1"/>
</dbReference>
<feature type="domain" description="Metallo-beta-lactamase" evidence="1">
    <location>
        <begin position="62"/>
        <end position="235"/>
    </location>
</feature>
<dbReference type="Pfam" id="PF12706">
    <property type="entry name" value="Lactamase_B_2"/>
    <property type="match status" value="1"/>
</dbReference>
<dbReference type="SUPFAM" id="SSF56281">
    <property type="entry name" value="Metallo-hydrolase/oxidoreductase"/>
    <property type="match status" value="1"/>
</dbReference>
<dbReference type="PANTHER" id="PTHR42663">
    <property type="entry name" value="HYDROLASE C777.06C-RELATED-RELATED"/>
    <property type="match status" value="1"/>
</dbReference>
<dbReference type="InterPro" id="IPR036866">
    <property type="entry name" value="RibonucZ/Hydroxyglut_hydro"/>
</dbReference>
<dbReference type="InterPro" id="IPR001279">
    <property type="entry name" value="Metallo-B-lactamas"/>
</dbReference>
<evidence type="ECO:0000313" key="2">
    <source>
        <dbReference type="EMBL" id="RZQ52846.1"/>
    </source>
</evidence>
<proteinExistence type="predicted"/>
<sequence>MEITFYGVRGSIPTPGPETIKYGGNTTSILVEDQAGNFLILDAGTGIRKLGIDIQGVKEEIYILLSHNHWDHIQGFPYFIPAYSEDSQITITPGDTDLDHPNAILDQMKGSFFPLSEYELSANIKITTQTKNDWDYKSFKIKRRKMNHPGGGSAYRICSDNKSLVYATDNELFPPYPVQTKFEEWVEFAKDVDYLIHDGQYLPDDYPFKRGWGHSQVQHALDLALQANVKNLILVSHDPDRTDEEIDNLKEELHLLDYPFKIIFAHEGLILK</sequence>
<dbReference type="Gene3D" id="3.60.15.10">
    <property type="entry name" value="Ribonuclease Z/Hydroxyacylglutathione hydrolase-like"/>
    <property type="match status" value="1"/>
</dbReference>
<evidence type="ECO:0000313" key="3">
    <source>
        <dbReference type="Proteomes" id="UP000291338"/>
    </source>
</evidence>
<protein>
    <submittedName>
        <fullName evidence="2">MBL fold metallo-hydrolase</fullName>
    </submittedName>
</protein>
<comment type="caution">
    <text evidence="2">The sequence shown here is derived from an EMBL/GenBank/DDBJ whole genome shotgun (WGS) entry which is preliminary data.</text>
</comment>
<dbReference type="GO" id="GO:0016787">
    <property type="term" value="F:hydrolase activity"/>
    <property type="evidence" value="ECO:0007669"/>
    <property type="project" value="UniProtKB-KW"/>
</dbReference>
<gene>
    <name evidence="2" type="ORF">C1E23_11775</name>
</gene>
<name>A0A4Q7IN91_9GAMM</name>
<dbReference type="CDD" id="cd07715">
    <property type="entry name" value="TaR3-like_MBL-fold"/>
    <property type="match status" value="1"/>
</dbReference>
<keyword evidence="2" id="KW-0378">Hydrolase</keyword>
<dbReference type="Proteomes" id="UP000291338">
    <property type="component" value="Unassembled WGS sequence"/>
</dbReference>
<dbReference type="PANTHER" id="PTHR42663:SF4">
    <property type="entry name" value="SLL1036 PROTEIN"/>
    <property type="match status" value="1"/>
</dbReference>